<sequence>MPADSCPKLVSAFGNGERPPGRGGRVDVATGLLLDGDYLGAAVAESKGDVAVDLDGAFVEQSDAEVWAEDQLFKIKVGCLLPVVSTPVDMYGADDGLRDCVRRFPSLLQLPYWARADFEVIGWA</sequence>
<protein>
    <submittedName>
        <fullName evidence="1">Uncharacterized protein</fullName>
    </submittedName>
</protein>
<organism evidence="1 2">
    <name type="scientific">Brevibacterium otitidis</name>
    <dbReference type="NCBI Taxonomy" id="53364"/>
    <lineage>
        <taxon>Bacteria</taxon>
        <taxon>Bacillati</taxon>
        <taxon>Actinomycetota</taxon>
        <taxon>Actinomycetes</taxon>
        <taxon>Micrococcales</taxon>
        <taxon>Brevibacteriaceae</taxon>
        <taxon>Brevibacterium</taxon>
    </lineage>
</organism>
<keyword evidence="2" id="KW-1185">Reference proteome</keyword>
<name>A0ABV5WZX4_9MICO</name>
<evidence type="ECO:0000313" key="2">
    <source>
        <dbReference type="Proteomes" id="UP001589707"/>
    </source>
</evidence>
<reference evidence="1 2" key="1">
    <citation type="submission" date="2024-09" db="EMBL/GenBank/DDBJ databases">
        <authorList>
            <person name="Sun Q."/>
            <person name="Mori K."/>
        </authorList>
    </citation>
    <scope>NUCLEOTIDE SEQUENCE [LARGE SCALE GENOMIC DNA]</scope>
    <source>
        <strain evidence="1 2">JCM 11683</strain>
    </source>
</reference>
<evidence type="ECO:0000313" key="1">
    <source>
        <dbReference type="EMBL" id="MFB9775751.1"/>
    </source>
</evidence>
<dbReference type="EMBL" id="JBHMAU010000038">
    <property type="protein sequence ID" value="MFB9775751.1"/>
    <property type="molecule type" value="Genomic_DNA"/>
</dbReference>
<dbReference type="RefSeq" id="WP_376839149.1">
    <property type="nucleotide sequence ID" value="NZ_JBHMAU010000038.1"/>
</dbReference>
<proteinExistence type="predicted"/>
<dbReference type="Proteomes" id="UP001589707">
    <property type="component" value="Unassembled WGS sequence"/>
</dbReference>
<comment type="caution">
    <text evidence="1">The sequence shown here is derived from an EMBL/GenBank/DDBJ whole genome shotgun (WGS) entry which is preliminary data.</text>
</comment>
<accession>A0ABV5WZX4</accession>
<gene>
    <name evidence="1" type="ORF">ACFFN1_04910</name>
</gene>